<evidence type="ECO:0000256" key="1">
    <source>
        <dbReference type="ARBA" id="ARBA00023015"/>
    </source>
</evidence>
<organism evidence="5 6">
    <name type="scientific">Herbiconiux moechotypicola</name>
    <dbReference type="NCBI Taxonomy" id="637393"/>
    <lineage>
        <taxon>Bacteria</taxon>
        <taxon>Bacillati</taxon>
        <taxon>Actinomycetota</taxon>
        <taxon>Actinomycetes</taxon>
        <taxon>Micrococcales</taxon>
        <taxon>Microbacteriaceae</taxon>
        <taxon>Herbiconiux</taxon>
    </lineage>
</organism>
<name>A0ABN3DPR4_9MICO</name>
<dbReference type="SUPFAM" id="SSF64288">
    <property type="entry name" value="Chorismate lyase-like"/>
    <property type="match status" value="1"/>
</dbReference>
<gene>
    <name evidence="5" type="ORF">GCM10009851_24420</name>
</gene>
<evidence type="ECO:0000256" key="2">
    <source>
        <dbReference type="ARBA" id="ARBA00023125"/>
    </source>
</evidence>
<evidence type="ECO:0000259" key="4">
    <source>
        <dbReference type="PROSITE" id="PS50949"/>
    </source>
</evidence>
<dbReference type="PANTHER" id="PTHR44846:SF1">
    <property type="entry name" value="MANNOSYL-D-GLYCERATE TRANSPORT_METABOLISM SYSTEM REPRESSOR MNGR-RELATED"/>
    <property type="match status" value="1"/>
</dbReference>
<evidence type="ECO:0000256" key="3">
    <source>
        <dbReference type="ARBA" id="ARBA00023163"/>
    </source>
</evidence>
<dbReference type="Pfam" id="PF00392">
    <property type="entry name" value="GntR"/>
    <property type="match status" value="1"/>
</dbReference>
<dbReference type="Gene3D" id="1.10.10.10">
    <property type="entry name" value="Winged helix-like DNA-binding domain superfamily/Winged helix DNA-binding domain"/>
    <property type="match status" value="1"/>
</dbReference>
<dbReference type="InterPro" id="IPR050679">
    <property type="entry name" value="Bact_HTH_transcr_reg"/>
</dbReference>
<keyword evidence="3" id="KW-0804">Transcription</keyword>
<dbReference type="PANTHER" id="PTHR44846">
    <property type="entry name" value="MANNOSYL-D-GLYCERATE TRANSPORT/METABOLISM SYSTEM REPRESSOR MNGR-RELATED"/>
    <property type="match status" value="1"/>
</dbReference>
<keyword evidence="1" id="KW-0805">Transcription regulation</keyword>
<dbReference type="InterPro" id="IPR011663">
    <property type="entry name" value="UTRA"/>
</dbReference>
<dbReference type="EMBL" id="BAAAQY010000007">
    <property type="protein sequence ID" value="GAA2238514.1"/>
    <property type="molecule type" value="Genomic_DNA"/>
</dbReference>
<keyword evidence="6" id="KW-1185">Reference proteome</keyword>
<sequence length="249" mass="27988">METPRPFKTRQPKQHGAHRLYALLRMAVKLGDWDPSTPIDERRLSNEWLFSRAEVREVLRLLTEEGLLTRQVSIGTFVAAAPVPIDLFDFTSLDPRFHLTRRQTDKFVIDDGEFLSSKFGASGTLVVTEHHLMMNDEIVAVNTAFSPTGAKSGRTRFEEVEHQVPLTGQFPVEYGVDFGGIEISVDSRMADAQVAALLDVEAGAPILMRDQVLSDDTGKVWEYSLSQWRADRVVFRAQRRVVDAGTQAD</sequence>
<evidence type="ECO:0000313" key="5">
    <source>
        <dbReference type="EMBL" id="GAA2238514.1"/>
    </source>
</evidence>
<keyword evidence="2" id="KW-0238">DNA-binding</keyword>
<proteinExistence type="predicted"/>
<dbReference type="Pfam" id="PF07702">
    <property type="entry name" value="UTRA"/>
    <property type="match status" value="1"/>
</dbReference>
<dbReference type="InterPro" id="IPR000524">
    <property type="entry name" value="Tscrpt_reg_HTH_GntR"/>
</dbReference>
<feature type="domain" description="HTH gntR-type" evidence="4">
    <location>
        <begin position="14"/>
        <end position="81"/>
    </location>
</feature>
<dbReference type="InterPro" id="IPR036388">
    <property type="entry name" value="WH-like_DNA-bd_sf"/>
</dbReference>
<dbReference type="Proteomes" id="UP001500929">
    <property type="component" value="Unassembled WGS sequence"/>
</dbReference>
<dbReference type="Gene3D" id="3.40.1410.10">
    <property type="entry name" value="Chorismate lyase-like"/>
    <property type="match status" value="1"/>
</dbReference>
<dbReference type="SMART" id="SM00866">
    <property type="entry name" value="UTRA"/>
    <property type="match status" value="1"/>
</dbReference>
<comment type="caution">
    <text evidence="5">The sequence shown here is derived from an EMBL/GenBank/DDBJ whole genome shotgun (WGS) entry which is preliminary data.</text>
</comment>
<dbReference type="InterPro" id="IPR036390">
    <property type="entry name" value="WH_DNA-bd_sf"/>
</dbReference>
<dbReference type="RefSeq" id="WP_259481263.1">
    <property type="nucleotide sequence ID" value="NZ_BAAAQY010000007.1"/>
</dbReference>
<protein>
    <recommendedName>
        <fullName evidence="4">HTH gntR-type domain-containing protein</fullName>
    </recommendedName>
</protein>
<dbReference type="PROSITE" id="PS50949">
    <property type="entry name" value="HTH_GNTR"/>
    <property type="match status" value="1"/>
</dbReference>
<dbReference type="InterPro" id="IPR028978">
    <property type="entry name" value="Chorismate_lyase_/UTRA_dom_sf"/>
</dbReference>
<accession>A0ABN3DPR4</accession>
<dbReference type="SMART" id="SM00345">
    <property type="entry name" value="HTH_GNTR"/>
    <property type="match status" value="1"/>
</dbReference>
<dbReference type="SUPFAM" id="SSF46785">
    <property type="entry name" value="Winged helix' DNA-binding domain"/>
    <property type="match status" value="1"/>
</dbReference>
<evidence type="ECO:0000313" key="6">
    <source>
        <dbReference type="Proteomes" id="UP001500929"/>
    </source>
</evidence>
<reference evidence="5 6" key="1">
    <citation type="journal article" date="2019" name="Int. J. Syst. Evol. Microbiol.">
        <title>The Global Catalogue of Microorganisms (GCM) 10K type strain sequencing project: providing services to taxonomists for standard genome sequencing and annotation.</title>
        <authorList>
            <consortium name="The Broad Institute Genomics Platform"/>
            <consortium name="The Broad Institute Genome Sequencing Center for Infectious Disease"/>
            <person name="Wu L."/>
            <person name="Ma J."/>
        </authorList>
    </citation>
    <scope>NUCLEOTIDE SEQUENCE [LARGE SCALE GENOMIC DNA]</scope>
    <source>
        <strain evidence="5 6">JCM 16117</strain>
    </source>
</reference>